<reference evidence="5" key="1">
    <citation type="submission" date="2022-11" db="UniProtKB">
        <authorList>
            <consortium name="WormBaseParasite"/>
        </authorList>
    </citation>
    <scope>IDENTIFICATION</scope>
</reference>
<protein>
    <submittedName>
        <fullName evidence="5">Uncharacterized protein</fullName>
    </submittedName>
</protein>
<dbReference type="Proteomes" id="UP000887565">
    <property type="component" value="Unplaced"/>
</dbReference>
<keyword evidence="3" id="KW-0687">Ribonucleoprotein</keyword>
<evidence type="ECO:0000256" key="1">
    <source>
        <dbReference type="ARBA" id="ARBA00007698"/>
    </source>
</evidence>
<evidence type="ECO:0000313" key="5">
    <source>
        <dbReference type="WBParaSite" id="nRc.2.0.1.t17726-RA"/>
    </source>
</evidence>
<keyword evidence="2" id="KW-0689">Ribosomal protein</keyword>
<dbReference type="WBParaSite" id="nRc.2.0.1.t17726-RA">
    <property type="protein sequence ID" value="nRc.2.0.1.t17726-RA"/>
    <property type="gene ID" value="nRc.2.0.1.g17726"/>
</dbReference>
<keyword evidence="4" id="KW-1185">Reference proteome</keyword>
<evidence type="ECO:0000313" key="4">
    <source>
        <dbReference type="Proteomes" id="UP000887565"/>
    </source>
</evidence>
<evidence type="ECO:0000256" key="2">
    <source>
        <dbReference type="ARBA" id="ARBA00022980"/>
    </source>
</evidence>
<accession>A0A915IV78</accession>
<name>A0A915IV78_ROMCU</name>
<dbReference type="GO" id="GO:0019843">
    <property type="term" value="F:rRNA binding"/>
    <property type="evidence" value="ECO:0007669"/>
    <property type="project" value="InterPro"/>
</dbReference>
<dbReference type="Pfam" id="PF00453">
    <property type="entry name" value="Ribosomal_L20"/>
    <property type="match status" value="1"/>
</dbReference>
<evidence type="ECO:0000256" key="3">
    <source>
        <dbReference type="ARBA" id="ARBA00023274"/>
    </source>
</evidence>
<dbReference type="PANTHER" id="PTHR10986">
    <property type="entry name" value="39S RIBOSOMAL PROTEIN L20"/>
    <property type="match status" value="1"/>
</dbReference>
<dbReference type="InterPro" id="IPR005813">
    <property type="entry name" value="Ribosomal_bL20"/>
</dbReference>
<dbReference type="GO" id="GO:0006412">
    <property type="term" value="P:translation"/>
    <property type="evidence" value="ECO:0007669"/>
    <property type="project" value="InterPro"/>
</dbReference>
<organism evidence="4 5">
    <name type="scientific">Romanomermis culicivorax</name>
    <name type="common">Nematode worm</name>
    <dbReference type="NCBI Taxonomy" id="13658"/>
    <lineage>
        <taxon>Eukaryota</taxon>
        <taxon>Metazoa</taxon>
        <taxon>Ecdysozoa</taxon>
        <taxon>Nematoda</taxon>
        <taxon>Enoplea</taxon>
        <taxon>Dorylaimia</taxon>
        <taxon>Mermithida</taxon>
        <taxon>Mermithoidea</taxon>
        <taxon>Mermithidae</taxon>
        <taxon>Romanomermis</taxon>
    </lineage>
</organism>
<sequence length="296" mass="34166">MKLTDLCLLPRRILNSNYSADRKLPKTFSRFMKKEKVFRYTAWLYGDARDCKKVARNHGFHVLKRITRELDSYDQYLAWYYRKRIDAALAEHNVSFYLFDDVLKKLDIRLDLKMLNFLSIYEPKTFKSLAMLTKQVGIENNMDMEGTLKRPEPENVITRVCNNGLIPRDHAKFQSDGIRGSRTASIIFGGISSKVTGQFLIEVLAIFVDNEMNQIVTFGMDKRSPAVRALTKRYEFHFPTSGSANLPKKLPLAFLLKVLLKARQTISAFDPAKKAFEVHPSIKVFSRLWGSSIKKP</sequence>
<dbReference type="InterPro" id="IPR035566">
    <property type="entry name" value="Ribosomal_protein_bL20_C"/>
</dbReference>
<dbReference type="AlphaFoldDB" id="A0A915IV78"/>
<dbReference type="Gene3D" id="1.10.1900.20">
    <property type="entry name" value="Ribosomal protein L20"/>
    <property type="match status" value="1"/>
</dbReference>
<comment type="similarity">
    <text evidence="1">Belongs to the bacterial ribosomal protein bL20 family.</text>
</comment>
<proteinExistence type="inferred from homology"/>
<dbReference type="GO" id="GO:1990904">
    <property type="term" value="C:ribonucleoprotein complex"/>
    <property type="evidence" value="ECO:0007669"/>
    <property type="project" value="UniProtKB-KW"/>
</dbReference>
<dbReference type="SUPFAM" id="SSF74731">
    <property type="entry name" value="Ribosomal protein L20"/>
    <property type="match status" value="1"/>
</dbReference>
<dbReference type="GO" id="GO:0005840">
    <property type="term" value="C:ribosome"/>
    <property type="evidence" value="ECO:0007669"/>
    <property type="project" value="UniProtKB-KW"/>
</dbReference>
<dbReference type="GO" id="GO:0003735">
    <property type="term" value="F:structural constituent of ribosome"/>
    <property type="evidence" value="ECO:0007669"/>
    <property type="project" value="InterPro"/>
</dbReference>